<evidence type="ECO:0000256" key="1">
    <source>
        <dbReference type="SAM" id="MobiDB-lite"/>
    </source>
</evidence>
<dbReference type="PANTHER" id="PTHR41386">
    <property type="entry name" value="INTEGRAL MEMBRANE PROTEIN-RELATED"/>
    <property type="match status" value="1"/>
</dbReference>
<dbReference type="EMBL" id="BNJJ01000004">
    <property type="protein sequence ID" value="GHO83756.1"/>
    <property type="molecule type" value="Genomic_DNA"/>
</dbReference>
<sequence>MDMISKTDTGSSAGKREQPVNSPFSHLDVTQWRFPKFAHKHPPIINVNEAHEEKLTAGAKIADAVASTVGSWPFIIMQSIILFCWIVLNVVGWIKAWDPYPFILLNLALSFQAAYAAPFVMMSQNRQAEKDRLTAENDYLTDCKGEEELRNVMEHLDHQDHMIIQLLEHIEAQHERIEALHQIILQRLELAPPEVVKAAMLANEPPSQDTPDQQQ</sequence>
<gene>
    <name evidence="3" type="ORF">KSZ_17620</name>
</gene>
<organism evidence="3 4">
    <name type="scientific">Dictyobacter formicarum</name>
    <dbReference type="NCBI Taxonomy" id="2778368"/>
    <lineage>
        <taxon>Bacteria</taxon>
        <taxon>Bacillati</taxon>
        <taxon>Chloroflexota</taxon>
        <taxon>Ktedonobacteria</taxon>
        <taxon>Ktedonobacterales</taxon>
        <taxon>Dictyobacteraceae</taxon>
        <taxon>Dictyobacter</taxon>
    </lineage>
</organism>
<feature type="region of interest" description="Disordered" evidence="1">
    <location>
        <begin position="1"/>
        <end position="23"/>
    </location>
</feature>
<evidence type="ECO:0008006" key="5">
    <source>
        <dbReference type="Google" id="ProtNLM"/>
    </source>
</evidence>
<dbReference type="InterPro" id="IPR010406">
    <property type="entry name" value="DUF1003"/>
</dbReference>
<reference evidence="3 4" key="1">
    <citation type="journal article" date="2021" name="Int. J. Syst. Evol. Microbiol.">
        <title>Reticulibacter mediterranei gen. nov., sp. nov., within the new family Reticulibacteraceae fam. nov., and Ktedonospora formicarum gen. nov., sp. nov., Ktedonobacter robiniae sp. nov., Dictyobacter formicarum sp. nov. and Dictyobacter arantiisoli sp. nov., belonging to the class Ktedonobacteria.</title>
        <authorList>
            <person name="Yabe S."/>
            <person name="Zheng Y."/>
            <person name="Wang C.M."/>
            <person name="Sakai Y."/>
            <person name="Abe K."/>
            <person name="Yokota A."/>
            <person name="Donadio S."/>
            <person name="Cavaletti L."/>
            <person name="Monciardini P."/>
        </authorList>
    </citation>
    <scope>NUCLEOTIDE SEQUENCE [LARGE SCALE GENOMIC DNA]</scope>
    <source>
        <strain evidence="3 4">SOSP1-9</strain>
    </source>
</reference>
<keyword evidence="2" id="KW-1133">Transmembrane helix</keyword>
<keyword evidence="2" id="KW-0812">Transmembrane</keyword>
<feature type="compositionally biased region" description="Polar residues" evidence="1">
    <location>
        <begin position="1"/>
        <end position="12"/>
    </location>
</feature>
<evidence type="ECO:0000313" key="3">
    <source>
        <dbReference type="EMBL" id="GHO83756.1"/>
    </source>
</evidence>
<proteinExistence type="predicted"/>
<protein>
    <recommendedName>
        <fullName evidence="5">DUF1003 domain-containing protein</fullName>
    </recommendedName>
</protein>
<name>A0ABQ3VE32_9CHLR</name>
<keyword evidence="2" id="KW-0472">Membrane</keyword>
<feature type="transmembrane region" description="Helical" evidence="2">
    <location>
        <begin position="100"/>
        <end position="122"/>
    </location>
</feature>
<dbReference type="Proteomes" id="UP000635565">
    <property type="component" value="Unassembled WGS sequence"/>
</dbReference>
<comment type="caution">
    <text evidence="3">The sequence shown here is derived from an EMBL/GenBank/DDBJ whole genome shotgun (WGS) entry which is preliminary data.</text>
</comment>
<evidence type="ECO:0000313" key="4">
    <source>
        <dbReference type="Proteomes" id="UP000635565"/>
    </source>
</evidence>
<accession>A0ABQ3VE32</accession>
<feature type="transmembrane region" description="Helical" evidence="2">
    <location>
        <begin position="74"/>
        <end position="94"/>
    </location>
</feature>
<dbReference type="PANTHER" id="PTHR41386:SF1">
    <property type="entry name" value="MEMBRANE PROTEIN"/>
    <property type="match status" value="1"/>
</dbReference>
<evidence type="ECO:0000256" key="2">
    <source>
        <dbReference type="SAM" id="Phobius"/>
    </source>
</evidence>
<keyword evidence="4" id="KW-1185">Reference proteome</keyword>
<dbReference type="Pfam" id="PF06210">
    <property type="entry name" value="DUF1003"/>
    <property type="match status" value="1"/>
</dbReference>